<evidence type="ECO:0000313" key="2">
    <source>
        <dbReference type="EMBL" id="CAB4148269.1"/>
    </source>
</evidence>
<dbReference type="EMBL" id="LR797496">
    <property type="protein sequence ID" value="CAB4220075.1"/>
    <property type="molecule type" value="Genomic_DNA"/>
</dbReference>
<evidence type="ECO:0000313" key="9">
    <source>
        <dbReference type="EMBL" id="CAB4217423.1"/>
    </source>
</evidence>
<evidence type="ECO:0000313" key="8">
    <source>
        <dbReference type="EMBL" id="CAB4192661.1"/>
    </source>
</evidence>
<gene>
    <name evidence="5" type="ORF">UFOVP1036_73</name>
    <name evidence="6" type="ORF">UFOVP1132_95</name>
    <name evidence="7" type="ORF">UFOVP1190_70</name>
    <name evidence="8" type="ORF">UFOVP1248_57</name>
    <name evidence="9" type="ORF">UFOVP1493_29</name>
    <name evidence="11" type="ORF">UFOVP1584_101</name>
    <name evidence="10" type="ORF">UFOVP1635_65</name>
    <name evidence="2" type="ORF">UFOVP521_7</name>
    <name evidence="3" type="ORF">UFOVP856_80</name>
    <name evidence="4" type="ORF">UFOVP967_7</name>
</gene>
<dbReference type="EMBL" id="LR798432">
    <property type="protein sequence ID" value="CAB5231537.1"/>
    <property type="molecule type" value="Genomic_DNA"/>
</dbReference>
<evidence type="ECO:0000313" key="7">
    <source>
        <dbReference type="EMBL" id="CAB4190546.1"/>
    </source>
</evidence>
<dbReference type="EMBL" id="LR797088">
    <property type="protein sequence ID" value="CAB4186344.1"/>
    <property type="molecule type" value="Genomic_DNA"/>
</dbReference>
<dbReference type="EMBL" id="LR796991">
    <property type="protein sequence ID" value="CAB4180658.1"/>
    <property type="molecule type" value="Genomic_DNA"/>
</dbReference>
<organism evidence="9">
    <name type="scientific">uncultured Caudovirales phage</name>
    <dbReference type="NCBI Taxonomy" id="2100421"/>
    <lineage>
        <taxon>Viruses</taxon>
        <taxon>Duplodnaviria</taxon>
        <taxon>Heunggongvirae</taxon>
        <taxon>Uroviricota</taxon>
        <taxon>Caudoviricetes</taxon>
        <taxon>Peduoviridae</taxon>
        <taxon>Maltschvirus</taxon>
        <taxon>Maltschvirus maltsch</taxon>
    </lineage>
</organism>
<dbReference type="EMBL" id="LR796496">
    <property type="protein sequence ID" value="CAB4148269.1"/>
    <property type="molecule type" value="Genomic_DNA"/>
</dbReference>
<dbReference type="EMBL" id="LR796910">
    <property type="protein sequence ID" value="CAB4173766.1"/>
    <property type="molecule type" value="Genomic_DNA"/>
</dbReference>
<protein>
    <submittedName>
        <fullName evidence="9">Siphovirus Gp37-like protein</fullName>
    </submittedName>
</protein>
<evidence type="ECO:0000313" key="10">
    <source>
        <dbReference type="EMBL" id="CAB4220075.1"/>
    </source>
</evidence>
<accession>A0A6J5SPR8</accession>
<evidence type="ECO:0000313" key="3">
    <source>
        <dbReference type="EMBL" id="CAB4167975.1"/>
    </source>
</evidence>
<evidence type="ECO:0000313" key="6">
    <source>
        <dbReference type="EMBL" id="CAB4186344.1"/>
    </source>
</evidence>
<evidence type="ECO:0000313" key="11">
    <source>
        <dbReference type="EMBL" id="CAB5231537.1"/>
    </source>
</evidence>
<reference evidence="9" key="1">
    <citation type="submission" date="2020-05" db="EMBL/GenBank/DDBJ databases">
        <authorList>
            <person name="Chiriac C."/>
            <person name="Salcher M."/>
            <person name="Ghai R."/>
            <person name="Kavagutti S V."/>
        </authorList>
    </citation>
    <scope>NUCLEOTIDE SEQUENCE</scope>
</reference>
<sequence length="406" mass="44568">MVSYSVYIRDSTFALVAQISAYKNIKIVKRFNAVGSWALELEYSELVRPFLSLEYGIYIVRNDAVICSGPFGEITRKVSANENSVLLSGPDDNVYVQDRLILPNPNGPTGGSTGTFHEHYSGTSNTGFDVRTGPAETVIKEYVYYNLGEGAYTSASTNNYLPSSAKADRRLNNFTVVTTAGLGYTVTGLGRFQNLATFISDLAISNGNDLGWKVSQASSGLSFDVYQPTDKTATAKFAIEYGNLVSYDYVIRSPSSNYVFVGGAGDTTTRMFVEAKDNQSITAYKRRIENFYDQKSSDNPVDLFQYASQFLSETAEKLDFKIKPLDTEFLTFNGATNGYTLGDKVSIVVDGVSFSEIVRGVDITVDSDGEEVLPSIGTPKTNLNFLDRLFGSVRDVSKRLSVSERI</sequence>
<dbReference type="EMBL" id="LR797192">
    <property type="protein sequence ID" value="CAB4192661.1"/>
    <property type="molecule type" value="Genomic_DNA"/>
</dbReference>
<name>A0A6J5SPR8_9CAUD</name>
<dbReference type="InterPro" id="IPR029432">
    <property type="entry name" value="Gp28/Gp37-like_dom"/>
</dbReference>
<dbReference type="EMBL" id="LR797456">
    <property type="protein sequence ID" value="CAB4217423.1"/>
    <property type="molecule type" value="Genomic_DNA"/>
</dbReference>
<evidence type="ECO:0000313" key="4">
    <source>
        <dbReference type="EMBL" id="CAB4173766.1"/>
    </source>
</evidence>
<dbReference type="Pfam" id="PF14594">
    <property type="entry name" value="Sipho_Gp37"/>
    <property type="match status" value="1"/>
</dbReference>
<evidence type="ECO:0000313" key="5">
    <source>
        <dbReference type="EMBL" id="CAB4180658.1"/>
    </source>
</evidence>
<dbReference type="EMBL" id="LR797145">
    <property type="protein sequence ID" value="CAB4190546.1"/>
    <property type="molecule type" value="Genomic_DNA"/>
</dbReference>
<feature type="domain" description="Gp28/Gp37-like" evidence="1">
    <location>
        <begin position="6"/>
        <end position="378"/>
    </location>
</feature>
<proteinExistence type="predicted"/>
<dbReference type="EMBL" id="LR796811">
    <property type="protein sequence ID" value="CAB4167975.1"/>
    <property type="molecule type" value="Genomic_DNA"/>
</dbReference>
<evidence type="ECO:0000259" key="1">
    <source>
        <dbReference type="Pfam" id="PF14594"/>
    </source>
</evidence>